<dbReference type="InterPro" id="IPR004538">
    <property type="entry name" value="Hemolysin_A/TlyA"/>
</dbReference>
<dbReference type="InterPro" id="IPR047048">
    <property type="entry name" value="TlyA"/>
</dbReference>
<dbReference type="Pfam" id="PF01728">
    <property type="entry name" value="FtsJ"/>
    <property type="match status" value="1"/>
</dbReference>
<organism evidence="5 6">
    <name type="scientific">Ruficoccus amylovorans</name>
    <dbReference type="NCBI Taxonomy" id="1804625"/>
    <lineage>
        <taxon>Bacteria</taxon>
        <taxon>Pseudomonadati</taxon>
        <taxon>Verrucomicrobiota</taxon>
        <taxon>Opitutia</taxon>
        <taxon>Puniceicoccales</taxon>
        <taxon>Cerasicoccaceae</taxon>
        <taxon>Ruficoccus</taxon>
    </lineage>
</organism>
<comment type="caution">
    <text evidence="5">The sequence shown here is derived from an EMBL/GenBank/DDBJ whole genome shotgun (WGS) entry which is preliminary data.</text>
</comment>
<evidence type="ECO:0000256" key="1">
    <source>
        <dbReference type="ARBA" id="ARBA00022884"/>
    </source>
</evidence>
<sequence length="250" mass="26601">MEKTRADDLLVRSGQAASRSQARRLILEGRVSTPGGELVTKPGRFLPPDTLLSVKDPPRFVSRGGDKLAAYLEHFPADLGGRRLLDVGASTGGFTDCALQAGAASATCIDVGHGQLHPSLLDDSRVTNLEGVNARHLDPATLPHPSYDLISMDLSFISLTQVLPAVWPLLEPGGLLVALVKPQFEAGPEETRRTKGIIRDEAVRQRTLSTIKLFATGNLPGARVVGEMDCPVTGGDGNREFLLGLTHDGA</sequence>
<evidence type="ECO:0000313" key="6">
    <source>
        <dbReference type="Proteomes" id="UP000546464"/>
    </source>
</evidence>
<evidence type="ECO:0000259" key="4">
    <source>
        <dbReference type="SMART" id="SM00363"/>
    </source>
</evidence>
<dbReference type="Gene3D" id="3.10.290.10">
    <property type="entry name" value="RNA-binding S4 domain"/>
    <property type="match status" value="1"/>
</dbReference>
<reference evidence="5 6" key="1">
    <citation type="submission" date="2020-07" db="EMBL/GenBank/DDBJ databases">
        <authorList>
            <person name="Feng X."/>
        </authorList>
    </citation>
    <scope>NUCLEOTIDE SEQUENCE [LARGE SCALE GENOMIC DNA]</scope>
    <source>
        <strain evidence="5 6">JCM31066</strain>
    </source>
</reference>
<dbReference type="AlphaFoldDB" id="A0A842HGE1"/>
<name>A0A842HGE1_9BACT</name>
<dbReference type="PANTHER" id="PTHR32319">
    <property type="entry name" value="BACTERIAL HEMOLYSIN-LIKE PROTEIN"/>
    <property type="match status" value="1"/>
</dbReference>
<dbReference type="InterPro" id="IPR002942">
    <property type="entry name" value="S4_RNA-bd"/>
</dbReference>
<proteinExistence type="inferred from homology"/>
<dbReference type="InterPro" id="IPR029063">
    <property type="entry name" value="SAM-dependent_MTases_sf"/>
</dbReference>
<dbReference type="SUPFAM" id="SSF55174">
    <property type="entry name" value="Alpha-L RNA-binding motif"/>
    <property type="match status" value="1"/>
</dbReference>
<dbReference type="Pfam" id="PF01479">
    <property type="entry name" value="S4"/>
    <property type="match status" value="1"/>
</dbReference>
<dbReference type="SMART" id="SM00363">
    <property type="entry name" value="S4"/>
    <property type="match status" value="1"/>
</dbReference>
<evidence type="ECO:0000313" key="5">
    <source>
        <dbReference type="EMBL" id="MBC2595359.1"/>
    </source>
</evidence>
<dbReference type="PIRSF" id="PIRSF005578">
    <property type="entry name" value="TlyA"/>
    <property type="match status" value="1"/>
</dbReference>
<dbReference type="Proteomes" id="UP000546464">
    <property type="component" value="Unassembled WGS sequence"/>
</dbReference>
<feature type="domain" description="RNA-binding S4" evidence="4">
    <location>
        <begin position="4"/>
        <end position="66"/>
    </location>
</feature>
<dbReference type="GO" id="GO:0008168">
    <property type="term" value="F:methyltransferase activity"/>
    <property type="evidence" value="ECO:0007669"/>
    <property type="project" value="UniProtKB-KW"/>
</dbReference>
<keyword evidence="5" id="KW-0808">Transferase</keyword>
<evidence type="ECO:0000256" key="2">
    <source>
        <dbReference type="ARBA" id="ARBA00029460"/>
    </source>
</evidence>
<dbReference type="Gene3D" id="3.40.50.150">
    <property type="entry name" value="Vaccinia Virus protein VP39"/>
    <property type="match status" value="1"/>
</dbReference>
<dbReference type="InterPro" id="IPR002877">
    <property type="entry name" value="RNA_MeTrfase_FtsJ_dom"/>
</dbReference>
<comment type="similarity">
    <text evidence="2">Belongs to the TlyA family.</text>
</comment>
<keyword evidence="1 3" id="KW-0694">RNA-binding</keyword>
<protein>
    <submittedName>
        <fullName evidence="5">TlyA family RNA methyltransferase</fullName>
    </submittedName>
</protein>
<dbReference type="PANTHER" id="PTHR32319:SF0">
    <property type="entry name" value="BACTERIAL HEMOLYSIN-LIKE PROTEIN"/>
    <property type="match status" value="1"/>
</dbReference>
<dbReference type="InterPro" id="IPR036986">
    <property type="entry name" value="S4_RNA-bd_sf"/>
</dbReference>
<evidence type="ECO:0000256" key="3">
    <source>
        <dbReference type="PROSITE-ProRule" id="PRU00182"/>
    </source>
</evidence>
<dbReference type="GO" id="GO:0003723">
    <property type="term" value="F:RNA binding"/>
    <property type="evidence" value="ECO:0007669"/>
    <property type="project" value="UniProtKB-KW"/>
</dbReference>
<dbReference type="CDD" id="cd00165">
    <property type="entry name" value="S4"/>
    <property type="match status" value="1"/>
</dbReference>
<gene>
    <name evidence="5" type="ORF">H5P28_13915</name>
</gene>
<dbReference type="RefSeq" id="WP_185676311.1">
    <property type="nucleotide sequence ID" value="NZ_JACHVB010000035.1"/>
</dbReference>
<dbReference type="GO" id="GO:0032259">
    <property type="term" value="P:methylation"/>
    <property type="evidence" value="ECO:0007669"/>
    <property type="project" value="UniProtKB-KW"/>
</dbReference>
<dbReference type="CDD" id="cd02440">
    <property type="entry name" value="AdoMet_MTases"/>
    <property type="match status" value="1"/>
</dbReference>
<keyword evidence="6" id="KW-1185">Reference proteome</keyword>
<accession>A0A842HGE1</accession>
<dbReference type="SUPFAM" id="SSF53335">
    <property type="entry name" value="S-adenosyl-L-methionine-dependent methyltransferases"/>
    <property type="match status" value="1"/>
</dbReference>
<keyword evidence="5" id="KW-0489">Methyltransferase</keyword>
<dbReference type="EMBL" id="JACHVB010000035">
    <property type="protein sequence ID" value="MBC2595359.1"/>
    <property type="molecule type" value="Genomic_DNA"/>
</dbReference>
<dbReference type="PROSITE" id="PS50889">
    <property type="entry name" value="S4"/>
    <property type="match status" value="1"/>
</dbReference>